<name>A0ABQ4B1Z1_9ACTN</name>
<keyword evidence="3" id="KW-1185">Reference proteome</keyword>
<accession>A0ABQ4B1Z1</accession>
<evidence type="ECO:0000313" key="3">
    <source>
        <dbReference type="Proteomes" id="UP000624709"/>
    </source>
</evidence>
<dbReference type="EMBL" id="BOMS01000014">
    <property type="protein sequence ID" value="GIE64683.1"/>
    <property type="molecule type" value="Genomic_DNA"/>
</dbReference>
<evidence type="ECO:0000256" key="1">
    <source>
        <dbReference type="SAM" id="MobiDB-lite"/>
    </source>
</evidence>
<comment type="caution">
    <text evidence="2">The sequence shown here is derived from an EMBL/GenBank/DDBJ whole genome shotgun (WGS) entry which is preliminary data.</text>
</comment>
<evidence type="ECO:0000313" key="2">
    <source>
        <dbReference type="EMBL" id="GIE64683.1"/>
    </source>
</evidence>
<organism evidence="2 3">
    <name type="scientific">Actinoplanes palleronii</name>
    <dbReference type="NCBI Taxonomy" id="113570"/>
    <lineage>
        <taxon>Bacteria</taxon>
        <taxon>Bacillati</taxon>
        <taxon>Actinomycetota</taxon>
        <taxon>Actinomycetes</taxon>
        <taxon>Micromonosporales</taxon>
        <taxon>Micromonosporaceae</taxon>
        <taxon>Actinoplanes</taxon>
    </lineage>
</organism>
<sequence length="57" mass="6106">MSDLNPENFAEFCTQDGPGCPGLGEEAGPATADLQPADMVSDPRYQIVLLPQTLVER</sequence>
<reference evidence="2 3" key="1">
    <citation type="submission" date="2021-01" db="EMBL/GenBank/DDBJ databases">
        <title>Whole genome shotgun sequence of Actinoplanes palleronii NBRC 14916.</title>
        <authorList>
            <person name="Komaki H."/>
            <person name="Tamura T."/>
        </authorList>
    </citation>
    <scope>NUCLEOTIDE SEQUENCE [LARGE SCALE GENOMIC DNA]</scope>
    <source>
        <strain evidence="2 3">NBRC 14916</strain>
    </source>
</reference>
<gene>
    <name evidence="2" type="ORF">Apa02nite_007910</name>
</gene>
<feature type="region of interest" description="Disordered" evidence="1">
    <location>
        <begin position="1"/>
        <end position="30"/>
    </location>
</feature>
<protein>
    <submittedName>
        <fullName evidence="2">Uncharacterized protein</fullName>
    </submittedName>
</protein>
<proteinExistence type="predicted"/>
<dbReference type="RefSeq" id="WP_198170435.1">
    <property type="nucleotide sequence ID" value="NZ_BAAATY010000013.1"/>
</dbReference>
<dbReference type="Proteomes" id="UP000624709">
    <property type="component" value="Unassembled WGS sequence"/>
</dbReference>